<proteinExistence type="predicted"/>
<gene>
    <name evidence="2" type="ORF">XPU_3620</name>
</gene>
<dbReference type="AlphaFoldDB" id="W4S7D8"/>
<reference evidence="2 3" key="1">
    <citation type="submission" date="2014-01" db="EMBL/GenBank/DDBJ databases">
        <title>Genome sequence and analysis of Xanthomonas arboricola pv. pruni.</title>
        <authorList>
            <person name="Fujikawa T."/>
            <person name="Nakazono-Nagaoka E."/>
        </authorList>
    </citation>
    <scope>NUCLEOTIDE SEQUENCE [LARGE SCALE GENOMIC DNA]</scope>
    <source>
        <strain evidence="3">MAFF 311562</strain>
    </source>
</reference>
<evidence type="ECO:0000313" key="2">
    <source>
        <dbReference type="EMBL" id="GAE52088.1"/>
    </source>
</evidence>
<sequence>MPASFMAGGARGPQGPPGPFGRHANRVPSATPIGVWVADSKTQKESSMSHDTHEAPTSVAYQVVHDVGPIFNALEATRVAGRSPNARPDVVNKAVHALTLAGADAIASVDSAVTEPQQ</sequence>
<name>W4S7D8_9XANT</name>
<evidence type="ECO:0000256" key="1">
    <source>
        <dbReference type="SAM" id="MobiDB-lite"/>
    </source>
</evidence>
<feature type="region of interest" description="Disordered" evidence="1">
    <location>
        <begin position="1"/>
        <end position="55"/>
    </location>
</feature>
<feature type="compositionally biased region" description="Basic and acidic residues" evidence="1">
    <location>
        <begin position="41"/>
        <end position="54"/>
    </location>
</feature>
<evidence type="ECO:0000313" key="3">
    <source>
        <dbReference type="Proteomes" id="UP000019143"/>
    </source>
</evidence>
<dbReference type="EMBL" id="BAVB01000331">
    <property type="protein sequence ID" value="GAE52088.1"/>
    <property type="molecule type" value="Genomic_DNA"/>
</dbReference>
<comment type="caution">
    <text evidence="2">The sequence shown here is derived from an EMBL/GenBank/DDBJ whole genome shotgun (WGS) entry which is preliminary data.</text>
</comment>
<dbReference type="Proteomes" id="UP000019143">
    <property type="component" value="Unassembled WGS sequence"/>
</dbReference>
<accession>W4S7D8</accession>
<organism evidence="2 3">
    <name type="scientific">Xanthomonas arboricola pv. pruni str. MAFF 311562</name>
    <dbReference type="NCBI Taxonomy" id="1414836"/>
    <lineage>
        <taxon>Bacteria</taxon>
        <taxon>Pseudomonadati</taxon>
        <taxon>Pseudomonadota</taxon>
        <taxon>Gammaproteobacteria</taxon>
        <taxon>Lysobacterales</taxon>
        <taxon>Lysobacteraceae</taxon>
        <taxon>Xanthomonas</taxon>
    </lineage>
</organism>
<protein>
    <submittedName>
        <fullName evidence="2">Uncharacterized protein</fullName>
    </submittedName>
</protein>